<keyword evidence="11" id="KW-0808">Transferase</keyword>
<dbReference type="GO" id="GO:0006281">
    <property type="term" value="P:DNA repair"/>
    <property type="evidence" value="ECO:0007669"/>
    <property type="project" value="UniProtKB-KW"/>
</dbReference>
<dbReference type="CDD" id="cd10030">
    <property type="entry name" value="UDG-F4_TTUDGA_SPO1dp_like"/>
    <property type="match status" value="1"/>
</dbReference>
<dbReference type="InterPro" id="IPR051536">
    <property type="entry name" value="UDG_Type-4/5"/>
</dbReference>
<keyword evidence="8" id="KW-0411">Iron-sulfur</keyword>
<evidence type="ECO:0000259" key="10">
    <source>
        <dbReference type="SMART" id="SM00986"/>
    </source>
</evidence>
<dbReference type="Gene3D" id="3.40.470.10">
    <property type="entry name" value="Uracil-DNA glycosylase-like domain"/>
    <property type="match status" value="1"/>
</dbReference>
<dbReference type="SUPFAM" id="SSF52141">
    <property type="entry name" value="Uracil-DNA glycosylase-like"/>
    <property type="match status" value="1"/>
</dbReference>
<accession>A0A840I253</accession>
<keyword evidence="4" id="KW-0479">Metal-binding</keyword>
<comment type="caution">
    <text evidence="11">The sequence shown here is derived from an EMBL/GenBank/DDBJ whole genome shotgun (WGS) entry which is preliminary data.</text>
</comment>
<evidence type="ECO:0000256" key="8">
    <source>
        <dbReference type="ARBA" id="ARBA00023014"/>
    </source>
</evidence>
<dbReference type="InterPro" id="IPR023875">
    <property type="entry name" value="DNA_repair_put"/>
</dbReference>
<dbReference type="InterPro" id="IPR036895">
    <property type="entry name" value="Uracil-DNA_glycosylase-like_sf"/>
</dbReference>
<dbReference type="InterPro" id="IPR005122">
    <property type="entry name" value="Uracil-DNA_glycosylase-like"/>
</dbReference>
<proteinExistence type="inferred from homology"/>
<dbReference type="Pfam" id="PF03167">
    <property type="entry name" value="UDG"/>
    <property type="match status" value="1"/>
</dbReference>
<dbReference type="GO" id="GO:0016779">
    <property type="term" value="F:nucleotidyltransferase activity"/>
    <property type="evidence" value="ECO:0007669"/>
    <property type="project" value="UniProtKB-KW"/>
</dbReference>
<dbReference type="InterPro" id="IPR005273">
    <property type="entry name" value="Ura-DNA_glyco_family4"/>
</dbReference>
<dbReference type="Pfam" id="PF13566">
    <property type="entry name" value="DUF4130"/>
    <property type="match status" value="1"/>
</dbReference>
<feature type="domain" description="Uracil-DNA glycosylase-like" evidence="10">
    <location>
        <begin position="310"/>
        <end position="470"/>
    </location>
</feature>
<dbReference type="GO" id="GO:0046872">
    <property type="term" value="F:metal ion binding"/>
    <property type="evidence" value="ECO:0007669"/>
    <property type="project" value="UniProtKB-KW"/>
</dbReference>
<keyword evidence="7" id="KW-0408">Iron</keyword>
<evidence type="ECO:0000256" key="9">
    <source>
        <dbReference type="ARBA" id="ARBA00023204"/>
    </source>
</evidence>
<keyword evidence="11" id="KW-0548">Nucleotidyltransferase</keyword>
<dbReference type="NCBIfam" id="TIGR03914">
    <property type="entry name" value="UDG_fam_dom"/>
    <property type="match status" value="1"/>
</dbReference>
<dbReference type="NCBIfam" id="TIGR00758">
    <property type="entry name" value="UDG_fam4"/>
    <property type="match status" value="1"/>
</dbReference>
<keyword evidence="12" id="KW-1185">Reference proteome</keyword>
<reference evidence="11 12" key="1">
    <citation type="submission" date="2020-08" db="EMBL/GenBank/DDBJ databases">
        <title>Genomic Encyclopedia of Type Strains, Phase IV (KMG-IV): sequencing the most valuable type-strain genomes for metagenomic binning, comparative biology and taxonomic classification.</title>
        <authorList>
            <person name="Goeker M."/>
        </authorList>
    </citation>
    <scope>NUCLEOTIDE SEQUENCE [LARGE SCALE GENOMIC DNA]</scope>
    <source>
        <strain evidence="11 12">DSM 102850</strain>
    </source>
</reference>
<dbReference type="EMBL" id="JACHOB010000001">
    <property type="protein sequence ID" value="MBB4658363.1"/>
    <property type="molecule type" value="Genomic_DNA"/>
</dbReference>
<dbReference type="Proteomes" id="UP000563524">
    <property type="component" value="Unassembled WGS sequence"/>
</dbReference>
<name>A0A840I253_9PROT</name>
<dbReference type="AlphaFoldDB" id="A0A840I253"/>
<sequence length="478" mass="53352">MTVLAPATIVVTLDAEDDAEGFQREARCLLADRVPPGQVVWRVRGAEHDLFAAPPERTVAKGEVTLPRPAVELANVAVHHSDPSRFSLIYAFLYRSLTDRGLAENPADAQVAALRRMEKAIRRDAHKMHAFVRFRRVEAQDGAERFVAWFEPDHHIVEREAPFFIRRFANMDWTIVTPRRTVRWDTERLHVGPGGRREDVPADDAFEDAWRTYYGSIFNPARVKVSAMRAEMPKKYWRNLPEARAIPSLIEAAPARVAKMAEDARRDDEARLGHAMPQRQARPLAMPAIHTLVRGCTNCPLHEPATQAVTGEGPADARLFLIGEQPGDMEDLEGRPFVGPAGQVLTQAMTEAGIERGETYLTNAVKHFKFELRGKRRLHRTPSAREVDVCAEWLQAEHQAVAPHVTVTLGATALRGLLGQSVPLARVRGTVLDLPTGSKLIPTFHPAYLLRLPDDGARRIEEGKFLSDLKRAKALLAA</sequence>
<dbReference type="InterPro" id="IPR025404">
    <property type="entry name" value="DUF4130"/>
</dbReference>
<keyword evidence="9" id="KW-0234">DNA repair</keyword>
<protein>
    <recommendedName>
        <fullName evidence="2">Type-4 uracil-DNA glycosylase</fullName>
    </recommendedName>
</protein>
<evidence type="ECO:0000256" key="1">
    <source>
        <dbReference type="ARBA" id="ARBA00006521"/>
    </source>
</evidence>
<keyword evidence="3" id="KW-0004">4Fe-4S</keyword>
<evidence type="ECO:0000256" key="2">
    <source>
        <dbReference type="ARBA" id="ARBA00019403"/>
    </source>
</evidence>
<evidence type="ECO:0000256" key="4">
    <source>
        <dbReference type="ARBA" id="ARBA00022723"/>
    </source>
</evidence>
<gene>
    <name evidence="11" type="ORF">GGQ59_000863</name>
</gene>
<evidence type="ECO:0000313" key="11">
    <source>
        <dbReference type="EMBL" id="MBB4658363.1"/>
    </source>
</evidence>
<dbReference type="PANTHER" id="PTHR33693">
    <property type="entry name" value="TYPE-5 URACIL-DNA GLYCOSYLASE"/>
    <property type="match status" value="1"/>
</dbReference>
<keyword evidence="6" id="KW-0378">Hydrolase</keyword>
<dbReference type="SMART" id="SM00986">
    <property type="entry name" value="UDG"/>
    <property type="match status" value="1"/>
</dbReference>
<evidence type="ECO:0000256" key="3">
    <source>
        <dbReference type="ARBA" id="ARBA00022485"/>
    </source>
</evidence>
<evidence type="ECO:0000313" key="12">
    <source>
        <dbReference type="Proteomes" id="UP000563524"/>
    </source>
</evidence>
<dbReference type="NCBIfam" id="TIGR03915">
    <property type="entry name" value="SAM_7_link_chp"/>
    <property type="match status" value="1"/>
</dbReference>
<dbReference type="GO" id="GO:0051539">
    <property type="term" value="F:4 iron, 4 sulfur cluster binding"/>
    <property type="evidence" value="ECO:0007669"/>
    <property type="project" value="UniProtKB-KW"/>
</dbReference>
<dbReference type="SMART" id="SM00987">
    <property type="entry name" value="UreE_C"/>
    <property type="match status" value="1"/>
</dbReference>
<evidence type="ECO:0000256" key="7">
    <source>
        <dbReference type="ARBA" id="ARBA00023004"/>
    </source>
</evidence>
<dbReference type="GO" id="GO:0097506">
    <property type="term" value="F:deaminated base DNA N-glycosylase activity"/>
    <property type="evidence" value="ECO:0007669"/>
    <property type="project" value="UniProtKB-ARBA"/>
</dbReference>
<dbReference type="PANTHER" id="PTHR33693:SF9">
    <property type="entry name" value="TYPE-4 URACIL-DNA GLYCOSYLASE"/>
    <property type="match status" value="1"/>
</dbReference>
<evidence type="ECO:0000256" key="6">
    <source>
        <dbReference type="ARBA" id="ARBA00022801"/>
    </source>
</evidence>
<dbReference type="RefSeq" id="WP_221400858.1">
    <property type="nucleotide sequence ID" value="NZ_JACHOB010000001.1"/>
</dbReference>
<keyword evidence="5" id="KW-0227">DNA damage</keyword>
<comment type="similarity">
    <text evidence="1">Belongs to the uracil-DNA glycosylase (UDG) superfamily. Type 4 (UDGa) family.</text>
</comment>
<organism evidence="11 12">
    <name type="scientific">Parvularcula dongshanensis</name>
    <dbReference type="NCBI Taxonomy" id="1173995"/>
    <lineage>
        <taxon>Bacteria</taxon>
        <taxon>Pseudomonadati</taxon>
        <taxon>Pseudomonadota</taxon>
        <taxon>Alphaproteobacteria</taxon>
        <taxon>Parvularculales</taxon>
        <taxon>Parvularculaceae</taxon>
        <taxon>Parvularcula</taxon>
    </lineage>
</organism>
<evidence type="ECO:0000256" key="5">
    <source>
        <dbReference type="ARBA" id="ARBA00022763"/>
    </source>
</evidence>